<dbReference type="EMBL" id="LFJN01000053">
    <property type="protein sequence ID" value="KPI34671.1"/>
    <property type="molecule type" value="Genomic_DNA"/>
</dbReference>
<evidence type="ECO:0000313" key="2">
    <source>
        <dbReference type="Proteomes" id="UP000038010"/>
    </source>
</evidence>
<gene>
    <name evidence="1" type="ORF">AB675_59</name>
</gene>
<sequence length="242" mass="26329">MVQGALQQFLESSMTGQTEEPFWRLFFRLDLAVATVLGCSPLVGSRHWDRVSGFSPAAGEGEISTPLQLLASAFSLSNAALETAQPAGALWAEVWTALQLWHRRRAEHMLPIVSCGTVEAGQIDLSSASLPIELYSSAQALLSNATYHFASLILLSSRPRLVKPPPSGSRQALSVSWHMQSIVGMATQNAFETSQWDPILIAALIYVSPRLTHHSQREVLQSCLTRAEKATGLYALTAEGRT</sequence>
<dbReference type="Proteomes" id="UP000038010">
    <property type="component" value="Unassembled WGS sequence"/>
</dbReference>
<organism evidence="1 2">
    <name type="scientific">Cyphellophora attinorum</name>
    <dbReference type="NCBI Taxonomy" id="1664694"/>
    <lineage>
        <taxon>Eukaryota</taxon>
        <taxon>Fungi</taxon>
        <taxon>Dikarya</taxon>
        <taxon>Ascomycota</taxon>
        <taxon>Pezizomycotina</taxon>
        <taxon>Eurotiomycetes</taxon>
        <taxon>Chaetothyriomycetidae</taxon>
        <taxon>Chaetothyriales</taxon>
        <taxon>Cyphellophoraceae</taxon>
        <taxon>Cyphellophora</taxon>
    </lineage>
</organism>
<comment type="caution">
    <text evidence="1">The sequence shown here is derived from an EMBL/GenBank/DDBJ whole genome shotgun (WGS) entry which is preliminary data.</text>
</comment>
<keyword evidence="2" id="KW-1185">Reference proteome</keyword>
<dbReference type="OrthoDB" id="5419315at2759"/>
<proteinExistence type="predicted"/>
<dbReference type="RefSeq" id="XP_017994634.1">
    <property type="nucleotide sequence ID" value="XM_018146257.1"/>
</dbReference>
<reference evidence="1 2" key="1">
    <citation type="submission" date="2015-06" db="EMBL/GenBank/DDBJ databases">
        <title>Draft genome of the ant-associated black yeast Phialophora attae CBS 131958.</title>
        <authorList>
            <person name="Moreno L.F."/>
            <person name="Stielow B.J."/>
            <person name="de Hoog S."/>
            <person name="Vicente V.A."/>
            <person name="Weiss V.A."/>
            <person name="de Vries M."/>
            <person name="Cruz L.M."/>
            <person name="Souza E.M."/>
        </authorList>
    </citation>
    <scope>NUCLEOTIDE SEQUENCE [LARGE SCALE GENOMIC DNA]</scope>
    <source>
        <strain evidence="1 2">CBS 131958</strain>
    </source>
</reference>
<evidence type="ECO:0008006" key="3">
    <source>
        <dbReference type="Google" id="ProtNLM"/>
    </source>
</evidence>
<dbReference type="VEuPathDB" id="FungiDB:AB675_59"/>
<name>A0A0N0NHG7_9EURO</name>
<protein>
    <recommendedName>
        <fullName evidence="3">Transcription factor domain-containing protein</fullName>
    </recommendedName>
</protein>
<accession>A0A0N0NHG7</accession>
<dbReference type="AlphaFoldDB" id="A0A0N0NHG7"/>
<evidence type="ECO:0000313" key="1">
    <source>
        <dbReference type="EMBL" id="KPI34671.1"/>
    </source>
</evidence>
<dbReference type="GeneID" id="28738027"/>